<dbReference type="AlphaFoldDB" id="A0A3M0BJG5"/>
<dbReference type="RefSeq" id="WP_121923100.1">
    <property type="nucleotide sequence ID" value="NZ_REFO01000011.1"/>
</dbReference>
<dbReference type="Gene3D" id="3.40.140.10">
    <property type="entry name" value="Cytidine Deaminase, domain 2"/>
    <property type="match status" value="1"/>
</dbReference>
<evidence type="ECO:0000256" key="4">
    <source>
        <dbReference type="ARBA" id="ARBA00022833"/>
    </source>
</evidence>
<dbReference type="GO" id="GO:0046872">
    <property type="term" value="F:metal ion binding"/>
    <property type="evidence" value="ECO:0007669"/>
    <property type="project" value="UniProtKB-KW"/>
</dbReference>
<dbReference type="Pfam" id="PF20582">
    <property type="entry name" value="UPF0758_N"/>
    <property type="match status" value="1"/>
</dbReference>
<organism evidence="8 9">
    <name type="scientific">Hydrogenothermus marinus</name>
    <dbReference type="NCBI Taxonomy" id="133270"/>
    <lineage>
        <taxon>Bacteria</taxon>
        <taxon>Pseudomonadati</taxon>
        <taxon>Aquificota</taxon>
        <taxon>Aquificia</taxon>
        <taxon>Aquificales</taxon>
        <taxon>Hydrogenothermaceae</taxon>
        <taxon>Hydrogenothermus</taxon>
    </lineage>
</organism>
<dbReference type="GO" id="GO:0006508">
    <property type="term" value="P:proteolysis"/>
    <property type="evidence" value="ECO:0007669"/>
    <property type="project" value="UniProtKB-KW"/>
</dbReference>
<evidence type="ECO:0000256" key="6">
    <source>
        <dbReference type="RuleBase" id="RU003797"/>
    </source>
</evidence>
<dbReference type="NCBIfam" id="TIGR00608">
    <property type="entry name" value="radc"/>
    <property type="match status" value="1"/>
</dbReference>
<keyword evidence="5" id="KW-0482">Metalloprotease</keyword>
<evidence type="ECO:0000259" key="7">
    <source>
        <dbReference type="PROSITE" id="PS50249"/>
    </source>
</evidence>
<keyword evidence="1" id="KW-0645">Protease</keyword>
<dbReference type="PANTHER" id="PTHR30471:SF3">
    <property type="entry name" value="UPF0758 PROTEIN YEES-RELATED"/>
    <property type="match status" value="1"/>
</dbReference>
<keyword evidence="4" id="KW-0862">Zinc</keyword>
<dbReference type="OrthoDB" id="9804482at2"/>
<dbReference type="InterPro" id="IPR025657">
    <property type="entry name" value="RadC_JAB"/>
</dbReference>
<evidence type="ECO:0000256" key="2">
    <source>
        <dbReference type="ARBA" id="ARBA00022723"/>
    </source>
</evidence>
<dbReference type="InterPro" id="IPR001405">
    <property type="entry name" value="UPF0758"/>
</dbReference>
<dbReference type="NCBIfam" id="NF000642">
    <property type="entry name" value="PRK00024.1"/>
    <property type="match status" value="1"/>
</dbReference>
<evidence type="ECO:0000313" key="9">
    <source>
        <dbReference type="Proteomes" id="UP000280842"/>
    </source>
</evidence>
<keyword evidence="3" id="KW-0378">Hydrolase</keyword>
<evidence type="ECO:0000256" key="3">
    <source>
        <dbReference type="ARBA" id="ARBA00022801"/>
    </source>
</evidence>
<protein>
    <submittedName>
        <fullName evidence="8">DNA repair protein RadC</fullName>
    </submittedName>
</protein>
<feature type="domain" description="MPN" evidence="7">
    <location>
        <begin position="108"/>
        <end position="229"/>
    </location>
</feature>
<dbReference type="GO" id="GO:0008237">
    <property type="term" value="F:metallopeptidase activity"/>
    <property type="evidence" value="ECO:0007669"/>
    <property type="project" value="UniProtKB-KW"/>
</dbReference>
<dbReference type="CDD" id="cd08071">
    <property type="entry name" value="MPN_DUF2466"/>
    <property type="match status" value="1"/>
</dbReference>
<dbReference type="PROSITE" id="PS50249">
    <property type="entry name" value="MPN"/>
    <property type="match status" value="1"/>
</dbReference>
<reference evidence="8 9" key="1">
    <citation type="submission" date="2018-10" db="EMBL/GenBank/DDBJ databases">
        <title>Genomic Encyclopedia of Archaeal and Bacterial Type Strains, Phase II (KMG-II): from individual species to whole genera.</title>
        <authorList>
            <person name="Goeker M."/>
        </authorList>
    </citation>
    <scope>NUCLEOTIDE SEQUENCE [LARGE SCALE GENOMIC DNA]</scope>
    <source>
        <strain evidence="8 9">VM1</strain>
    </source>
</reference>
<gene>
    <name evidence="8" type="ORF">CLV39_0975</name>
</gene>
<evidence type="ECO:0000256" key="1">
    <source>
        <dbReference type="ARBA" id="ARBA00022670"/>
    </source>
</evidence>
<dbReference type="InterPro" id="IPR037518">
    <property type="entry name" value="MPN"/>
</dbReference>
<name>A0A3M0BJG5_9AQUI</name>
<proteinExistence type="inferred from homology"/>
<evidence type="ECO:0000256" key="5">
    <source>
        <dbReference type="ARBA" id="ARBA00023049"/>
    </source>
</evidence>
<keyword evidence="2" id="KW-0479">Metal-binding</keyword>
<dbReference type="Pfam" id="PF04002">
    <property type="entry name" value="RadC"/>
    <property type="match status" value="1"/>
</dbReference>
<dbReference type="PANTHER" id="PTHR30471">
    <property type="entry name" value="DNA REPAIR PROTEIN RADC"/>
    <property type="match status" value="1"/>
</dbReference>
<dbReference type="EMBL" id="REFO01000011">
    <property type="protein sequence ID" value="RMA97317.1"/>
    <property type="molecule type" value="Genomic_DNA"/>
</dbReference>
<comment type="caution">
    <text evidence="8">The sequence shown here is derived from an EMBL/GenBank/DDBJ whole genome shotgun (WGS) entry which is preliminary data.</text>
</comment>
<dbReference type="InterPro" id="IPR010994">
    <property type="entry name" value="RuvA_2-like"/>
</dbReference>
<dbReference type="Proteomes" id="UP000280842">
    <property type="component" value="Unassembled WGS sequence"/>
</dbReference>
<comment type="similarity">
    <text evidence="6">Belongs to the UPF0758 family.</text>
</comment>
<accession>A0A3M0BJG5</accession>
<dbReference type="InterPro" id="IPR046778">
    <property type="entry name" value="UPF0758_N"/>
</dbReference>
<evidence type="ECO:0000313" key="8">
    <source>
        <dbReference type="EMBL" id="RMA97317.1"/>
    </source>
</evidence>
<keyword evidence="9" id="KW-1185">Reference proteome</keyword>
<sequence length="229" mass="25843">MKFEKYIYKRKIKDLPEDLLPREKALKYGISSLSESELLALSLGSGTKGLNVIGLADKIIKKFGFKNLKNIKLEDLLKIKGIGKAKALQILSIIELSNRLSENEEKIELSNPESVYELVKDLKNERQEKLIAIYTNTLNQLLAKETIAIGSLNRLNAKPRDIFFYAIKSNAYGIILVHNHPEGDSSPSDEDITFTENIKDLSIKMGFELLDHLIISKKGYFSFALEGII</sequence>
<dbReference type="SUPFAM" id="SSF47781">
    <property type="entry name" value="RuvA domain 2-like"/>
    <property type="match status" value="1"/>
</dbReference>